<comment type="cofactor">
    <cofactor evidence="1 8">
        <name>heme</name>
        <dbReference type="ChEBI" id="CHEBI:30413"/>
    </cofactor>
</comment>
<protein>
    <submittedName>
        <fullName evidence="10">Uncharacterized protein</fullName>
    </submittedName>
</protein>
<dbReference type="InterPro" id="IPR002401">
    <property type="entry name" value="Cyt_P450_E_grp-I"/>
</dbReference>
<comment type="similarity">
    <text evidence="2">Belongs to the cytochrome P450 family.</text>
</comment>
<name>A0A9P7GUN2_9HYPO</name>
<accession>A0A9P7GUN2</accession>
<keyword evidence="7" id="KW-0503">Monooxygenase</keyword>
<feature type="binding site" description="axial binding residue" evidence="8">
    <location>
        <position position="724"/>
    </location>
    <ligand>
        <name>heme</name>
        <dbReference type="ChEBI" id="CHEBI:30413"/>
    </ligand>
    <ligandPart>
        <name>Fe</name>
        <dbReference type="ChEBI" id="CHEBI:18248"/>
    </ligandPart>
</feature>
<keyword evidence="5" id="KW-0560">Oxidoreductase</keyword>
<dbReference type="CDD" id="cd11041">
    <property type="entry name" value="CYP503A1-like"/>
    <property type="match status" value="1"/>
</dbReference>
<dbReference type="PANTHER" id="PTHR46206:SF2">
    <property type="entry name" value="CYTOCHROME P450 MONOOXYGENASE AUSG-RELATED"/>
    <property type="match status" value="1"/>
</dbReference>
<dbReference type="Pfam" id="PF00067">
    <property type="entry name" value="p450"/>
    <property type="match status" value="1"/>
</dbReference>
<keyword evidence="11" id="KW-1185">Reference proteome</keyword>
<reference evidence="10" key="1">
    <citation type="submission" date="2021-04" db="EMBL/GenBank/DDBJ databases">
        <title>Draft genome of Fusarium avenaceum strain F156N33, isolated from an atmospheric sample in Virginia.</title>
        <authorList>
            <person name="Yang S."/>
            <person name="Vinatzer B.A."/>
            <person name="Coleman J."/>
        </authorList>
    </citation>
    <scope>NUCLEOTIDE SEQUENCE</scope>
    <source>
        <strain evidence="10">F156N33</strain>
    </source>
</reference>
<keyword evidence="6 8" id="KW-0408">Iron</keyword>
<sequence>MAGIRTLEAKALAKDEAHRKRLEEEVERRKAQEQDRSRGENVWFSRRIKDGHLYHWALFVYGKKYELRLPSRQKFKSLPNGHLVGSLIPSIDYESNIAPWSMQDEMMRIRQENLDNEGKPYAQDYYICQIGWTKLSEEEVDEQCETAQKSFGVYVLGFNDCQSFLRRFAKLIIQQPDDCALDFLWFEKNIQTPYHELQLIPADENIKRFQLYMQTTLYGATGATIGAAAETYDRQYRSQEPMSKTDNKEGANANSNDKDKDDGCYQATMEIFRIFHISGQELLSLDPWHLFALLLPAIVTTFTCIRLRGLHTTDLPVLNPKNWWEFTNRRRRAEFIKEGKRLFTLGRQKYPDSPYKLYTDWGEVVVLPPECAEELKNDTRLESLPIVREDVHSAIPGFEGFCPHDSVPYIITKYLSKPAQKFTVPLSHEACTVLEDVFSAPTDWIEIDPRADLYRIVLRMNTKTYMSEKLSRDDEWTDAFTQYSLLGFELSEILRAWPLWARGLVHWFLPSCWELRRRLVRVRKLLAAHNDHRVRLQLQRQCAGDESRFNDSIEWFENDLKGKQDIIVFQLNLVLASAHTTSDLLTQAVIGIAEHPELFGSLREEVIQVIGTHGWEKSGLNELKRMDSVIKELQRLNPPLLVNFRRRAMADIELRCGINIKAGTRIVVDVMHTLDSSLGYNEKAEQCLPYRYLEKRGSPTQRTQAQLVATGFTHMGFGHGRHACPGRFFAAQEIKIILCHMLLKYDWKLKGHGISPDLRVNGMTVVRDTTVRLLLKRRKEEIDL</sequence>
<dbReference type="InterPro" id="IPR036396">
    <property type="entry name" value="Cyt_P450_sf"/>
</dbReference>
<dbReference type="InterPro" id="IPR001128">
    <property type="entry name" value="Cyt_P450"/>
</dbReference>
<evidence type="ECO:0000256" key="6">
    <source>
        <dbReference type="ARBA" id="ARBA00023004"/>
    </source>
</evidence>
<evidence type="ECO:0000313" key="10">
    <source>
        <dbReference type="EMBL" id="KAG5655700.1"/>
    </source>
</evidence>
<evidence type="ECO:0000256" key="8">
    <source>
        <dbReference type="PIRSR" id="PIRSR602401-1"/>
    </source>
</evidence>
<keyword evidence="4 8" id="KW-0479">Metal-binding</keyword>
<comment type="caution">
    <text evidence="10">The sequence shown here is derived from an EMBL/GenBank/DDBJ whole genome shotgun (WGS) entry which is preliminary data.</text>
</comment>
<dbReference type="GO" id="GO:0020037">
    <property type="term" value="F:heme binding"/>
    <property type="evidence" value="ECO:0007669"/>
    <property type="project" value="InterPro"/>
</dbReference>
<dbReference type="SUPFAM" id="SSF48264">
    <property type="entry name" value="Cytochrome P450"/>
    <property type="match status" value="1"/>
</dbReference>
<dbReference type="GO" id="GO:0005506">
    <property type="term" value="F:iron ion binding"/>
    <property type="evidence" value="ECO:0007669"/>
    <property type="project" value="InterPro"/>
</dbReference>
<evidence type="ECO:0000256" key="7">
    <source>
        <dbReference type="ARBA" id="ARBA00023033"/>
    </source>
</evidence>
<organism evidence="10 11">
    <name type="scientific">Fusarium avenaceum</name>
    <dbReference type="NCBI Taxonomy" id="40199"/>
    <lineage>
        <taxon>Eukaryota</taxon>
        <taxon>Fungi</taxon>
        <taxon>Dikarya</taxon>
        <taxon>Ascomycota</taxon>
        <taxon>Pezizomycotina</taxon>
        <taxon>Sordariomycetes</taxon>
        <taxon>Hypocreomycetidae</taxon>
        <taxon>Hypocreales</taxon>
        <taxon>Nectriaceae</taxon>
        <taxon>Fusarium</taxon>
        <taxon>Fusarium tricinctum species complex</taxon>
    </lineage>
</organism>
<dbReference type="Proteomes" id="UP000782241">
    <property type="component" value="Unassembled WGS sequence"/>
</dbReference>
<dbReference type="EMBL" id="JAGPUO010000027">
    <property type="protein sequence ID" value="KAG5655700.1"/>
    <property type="molecule type" value="Genomic_DNA"/>
</dbReference>
<proteinExistence type="inferred from homology"/>
<feature type="region of interest" description="Disordered" evidence="9">
    <location>
        <begin position="14"/>
        <end position="34"/>
    </location>
</feature>
<evidence type="ECO:0000256" key="9">
    <source>
        <dbReference type="SAM" id="MobiDB-lite"/>
    </source>
</evidence>
<evidence type="ECO:0000256" key="2">
    <source>
        <dbReference type="ARBA" id="ARBA00010617"/>
    </source>
</evidence>
<dbReference type="PANTHER" id="PTHR46206">
    <property type="entry name" value="CYTOCHROME P450"/>
    <property type="match status" value="1"/>
</dbReference>
<gene>
    <name evidence="10" type="ORF">KAF25_009199</name>
</gene>
<dbReference type="PROSITE" id="PS00086">
    <property type="entry name" value="CYTOCHROME_P450"/>
    <property type="match status" value="1"/>
</dbReference>
<dbReference type="InterPro" id="IPR017972">
    <property type="entry name" value="Cyt_P450_CS"/>
</dbReference>
<evidence type="ECO:0000313" key="11">
    <source>
        <dbReference type="Proteomes" id="UP000782241"/>
    </source>
</evidence>
<evidence type="ECO:0000256" key="1">
    <source>
        <dbReference type="ARBA" id="ARBA00001971"/>
    </source>
</evidence>
<dbReference type="GO" id="GO:0016705">
    <property type="term" value="F:oxidoreductase activity, acting on paired donors, with incorporation or reduction of molecular oxygen"/>
    <property type="evidence" value="ECO:0007669"/>
    <property type="project" value="InterPro"/>
</dbReference>
<dbReference type="Gene3D" id="1.10.630.10">
    <property type="entry name" value="Cytochrome P450"/>
    <property type="match status" value="1"/>
</dbReference>
<feature type="region of interest" description="Disordered" evidence="9">
    <location>
        <begin position="236"/>
        <end position="260"/>
    </location>
</feature>
<dbReference type="AlphaFoldDB" id="A0A9P7GUN2"/>
<feature type="compositionally biased region" description="Basic and acidic residues" evidence="9">
    <location>
        <begin position="236"/>
        <end position="249"/>
    </location>
</feature>
<dbReference type="PRINTS" id="PR00463">
    <property type="entry name" value="EP450I"/>
</dbReference>
<evidence type="ECO:0000256" key="5">
    <source>
        <dbReference type="ARBA" id="ARBA00023002"/>
    </source>
</evidence>
<dbReference type="GO" id="GO:0004497">
    <property type="term" value="F:monooxygenase activity"/>
    <property type="evidence" value="ECO:0007669"/>
    <property type="project" value="UniProtKB-KW"/>
</dbReference>
<evidence type="ECO:0000256" key="4">
    <source>
        <dbReference type="ARBA" id="ARBA00022723"/>
    </source>
</evidence>
<evidence type="ECO:0000256" key="3">
    <source>
        <dbReference type="ARBA" id="ARBA00022617"/>
    </source>
</evidence>
<keyword evidence="3 8" id="KW-0349">Heme</keyword>